<dbReference type="InterPro" id="IPR035931">
    <property type="entry name" value="YlxR-like_sf"/>
</dbReference>
<organism evidence="3 4">
    <name type="scientific">Brevibacterium rongguiense</name>
    <dbReference type="NCBI Taxonomy" id="2695267"/>
    <lineage>
        <taxon>Bacteria</taxon>
        <taxon>Bacillati</taxon>
        <taxon>Actinomycetota</taxon>
        <taxon>Actinomycetes</taxon>
        <taxon>Micrococcales</taxon>
        <taxon>Brevibacteriaceae</taxon>
        <taxon>Brevibacterium</taxon>
    </lineage>
</organism>
<dbReference type="SUPFAM" id="SSF64376">
    <property type="entry name" value="YlxR-like"/>
    <property type="match status" value="1"/>
</dbReference>
<feature type="domain" description="YlxR" evidence="2">
    <location>
        <begin position="1"/>
        <end position="64"/>
    </location>
</feature>
<dbReference type="InterPro" id="IPR007393">
    <property type="entry name" value="YlxR_dom"/>
</dbReference>
<keyword evidence="4" id="KW-1185">Reference proteome</keyword>
<gene>
    <name evidence="3" type="ORF">GSY69_10415</name>
</gene>
<dbReference type="Proteomes" id="UP000469215">
    <property type="component" value="Unassembled WGS sequence"/>
</dbReference>
<sequence length="88" mass="9654">MCIGCRGRAPAGQLLRLVSQPGSPPHVRVDPDRSLPGRGASIHRTEQCWSAALKKNAFARALRSPGIRVPDWASIDHGKWLSKMDTQQ</sequence>
<dbReference type="AlphaFoldDB" id="A0A6N9H9F0"/>
<name>A0A6N9H9F0_9MICO</name>
<evidence type="ECO:0000256" key="1">
    <source>
        <dbReference type="SAM" id="MobiDB-lite"/>
    </source>
</evidence>
<proteinExistence type="predicted"/>
<dbReference type="Gene3D" id="3.30.1230.10">
    <property type="entry name" value="YlxR-like"/>
    <property type="match status" value="1"/>
</dbReference>
<dbReference type="PANTHER" id="PTHR34215">
    <property type="entry name" value="BLL0784 PROTEIN"/>
    <property type="match status" value="1"/>
</dbReference>
<reference evidence="3 4" key="1">
    <citation type="submission" date="2020-01" db="EMBL/GenBank/DDBJ databases">
        <authorList>
            <person name="Deng T."/>
        </authorList>
    </citation>
    <scope>NUCLEOTIDE SEQUENCE [LARGE SCALE GENOMIC DNA]</scope>
    <source>
        <strain evidence="3 4">5221</strain>
    </source>
</reference>
<accession>A0A6N9H9F0</accession>
<evidence type="ECO:0000313" key="4">
    <source>
        <dbReference type="Proteomes" id="UP000469215"/>
    </source>
</evidence>
<evidence type="ECO:0000259" key="2">
    <source>
        <dbReference type="Pfam" id="PF04296"/>
    </source>
</evidence>
<dbReference type="EMBL" id="WWEQ01000048">
    <property type="protein sequence ID" value="MYM20366.1"/>
    <property type="molecule type" value="Genomic_DNA"/>
</dbReference>
<dbReference type="PANTHER" id="PTHR34215:SF1">
    <property type="entry name" value="YLXR DOMAIN-CONTAINING PROTEIN"/>
    <property type="match status" value="1"/>
</dbReference>
<protein>
    <submittedName>
        <fullName evidence="3">DUF448 domain-containing protein</fullName>
    </submittedName>
</protein>
<feature type="region of interest" description="Disordered" evidence="1">
    <location>
        <begin position="17"/>
        <end position="41"/>
    </location>
</feature>
<dbReference type="InterPro" id="IPR037465">
    <property type="entry name" value="YlxR"/>
</dbReference>
<evidence type="ECO:0000313" key="3">
    <source>
        <dbReference type="EMBL" id="MYM20366.1"/>
    </source>
</evidence>
<comment type="caution">
    <text evidence="3">The sequence shown here is derived from an EMBL/GenBank/DDBJ whole genome shotgun (WGS) entry which is preliminary data.</text>
</comment>
<dbReference type="Pfam" id="PF04296">
    <property type="entry name" value="YlxR"/>
    <property type="match status" value="1"/>
</dbReference>